<dbReference type="EMBL" id="JACHMS010000001">
    <property type="protein sequence ID" value="MBB4710213.1"/>
    <property type="molecule type" value="Genomic_DNA"/>
</dbReference>
<proteinExistence type="predicted"/>
<feature type="region of interest" description="Disordered" evidence="1">
    <location>
        <begin position="1"/>
        <end position="22"/>
    </location>
</feature>
<evidence type="ECO:0000313" key="3">
    <source>
        <dbReference type="Proteomes" id="UP000565089"/>
    </source>
</evidence>
<keyword evidence="3" id="KW-1185">Reference proteome</keyword>
<organism evidence="2 3">
    <name type="scientific">Streptomyces luteogriseus</name>
    <dbReference type="NCBI Taxonomy" id="68233"/>
    <lineage>
        <taxon>Bacteria</taxon>
        <taxon>Bacillati</taxon>
        <taxon>Actinomycetota</taxon>
        <taxon>Actinomycetes</taxon>
        <taxon>Kitasatosporales</taxon>
        <taxon>Streptomycetaceae</taxon>
        <taxon>Streptomyces</taxon>
    </lineage>
</organism>
<name>A0A7W7DG67_9ACTN</name>
<reference evidence="2 3" key="1">
    <citation type="submission" date="2020-08" db="EMBL/GenBank/DDBJ databases">
        <title>Sequencing the genomes of 1000 actinobacteria strains.</title>
        <authorList>
            <person name="Klenk H.-P."/>
        </authorList>
    </citation>
    <scope>NUCLEOTIDE SEQUENCE [LARGE SCALE GENOMIC DNA]</scope>
    <source>
        <strain evidence="2 3">DSM 40483</strain>
    </source>
</reference>
<evidence type="ECO:0000256" key="1">
    <source>
        <dbReference type="SAM" id="MobiDB-lite"/>
    </source>
</evidence>
<dbReference type="AlphaFoldDB" id="A0A7W7DG67"/>
<accession>A0A7W7DG67</accession>
<protein>
    <submittedName>
        <fullName evidence="2">Uncharacterized protein</fullName>
    </submittedName>
</protein>
<comment type="caution">
    <text evidence="2">The sequence shown here is derived from an EMBL/GenBank/DDBJ whole genome shotgun (WGS) entry which is preliminary data.</text>
</comment>
<evidence type="ECO:0000313" key="2">
    <source>
        <dbReference type="EMBL" id="MBB4710213.1"/>
    </source>
</evidence>
<gene>
    <name evidence="2" type="ORF">BJ965_000095</name>
</gene>
<dbReference type="RefSeq" id="WP_184906805.1">
    <property type="nucleotide sequence ID" value="NZ_JACHMS010000001.1"/>
</dbReference>
<dbReference type="Proteomes" id="UP000565089">
    <property type="component" value="Unassembled WGS sequence"/>
</dbReference>
<sequence>MTPTLVSDTGGEPLPQQRTGRASEVAGVVQYEWRGAWVVTARGAYDLDSLTPRARSRPCTIIPL</sequence>
<dbReference type="GeneID" id="95792180"/>